<dbReference type="SUPFAM" id="SSF46689">
    <property type="entry name" value="Homeodomain-like"/>
    <property type="match status" value="1"/>
</dbReference>
<evidence type="ECO:0000256" key="1">
    <source>
        <dbReference type="ARBA" id="ARBA00022491"/>
    </source>
</evidence>
<dbReference type="InterPro" id="IPR001647">
    <property type="entry name" value="HTH_TetR"/>
</dbReference>
<reference evidence="8" key="1">
    <citation type="submission" date="2018-02" db="EMBL/GenBank/DDBJ databases">
        <title>Genome sequence of Desulfocucumis palustris strain NAW-5.</title>
        <authorList>
            <person name="Watanabe M."/>
            <person name="Kojima H."/>
            <person name="Fukui M."/>
        </authorList>
    </citation>
    <scope>NUCLEOTIDE SEQUENCE [LARGE SCALE GENOMIC DNA]</scope>
    <source>
        <strain evidence="8">NAW-5</strain>
    </source>
</reference>
<protein>
    <submittedName>
        <fullName evidence="7">Transcriptional regulator, TetR family</fullName>
    </submittedName>
</protein>
<dbReference type="Pfam" id="PF00440">
    <property type="entry name" value="TetR_N"/>
    <property type="match status" value="1"/>
</dbReference>
<dbReference type="SUPFAM" id="SSF48498">
    <property type="entry name" value="Tetracyclin repressor-like, C-terminal domain"/>
    <property type="match status" value="1"/>
</dbReference>
<sequence length="196" mass="22306">MSKGTDFLNKDREKFKIAVDIFSSKGYHSTTMDEVAQAMGVAKGTIYYHFKNKDELYLCTTQLGISILEIMAREAIGQHTDSREKIVALIESYLLFMHDYAGIAYIFLRELFGDHNRRDFFREATKSYQKLIQNVLEEGQRAGAFAGDLNAEICASSIFGMIFTVAIHYLQVYGELSMDVVKDNICKLIFHGLLEV</sequence>
<evidence type="ECO:0000256" key="5">
    <source>
        <dbReference type="PROSITE-ProRule" id="PRU00335"/>
    </source>
</evidence>
<evidence type="ECO:0000256" key="2">
    <source>
        <dbReference type="ARBA" id="ARBA00023015"/>
    </source>
</evidence>
<accession>A0A2L2XIU0</accession>
<dbReference type="InterPro" id="IPR050109">
    <property type="entry name" value="HTH-type_TetR-like_transc_reg"/>
</dbReference>
<evidence type="ECO:0000259" key="6">
    <source>
        <dbReference type="PROSITE" id="PS50977"/>
    </source>
</evidence>
<dbReference type="PROSITE" id="PS50977">
    <property type="entry name" value="HTH_TETR_2"/>
    <property type="match status" value="1"/>
</dbReference>
<evidence type="ECO:0000313" key="8">
    <source>
        <dbReference type="Proteomes" id="UP000239549"/>
    </source>
</evidence>
<dbReference type="RefSeq" id="WP_165792240.1">
    <property type="nucleotide sequence ID" value="NZ_BFAV01000179.1"/>
</dbReference>
<keyword evidence="4" id="KW-0804">Transcription</keyword>
<dbReference type="InterPro" id="IPR036271">
    <property type="entry name" value="Tet_transcr_reg_TetR-rel_C_sf"/>
</dbReference>
<dbReference type="Pfam" id="PF17932">
    <property type="entry name" value="TetR_C_24"/>
    <property type="match status" value="1"/>
</dbReference>
<feature type="DNA-binding region" description="H-T-H motif" evidence="5">
    <location>
        <begin position="31"/>
        <end position="50"/>
    </location>
</feature>
<dbReference type="Gene3D" id="1.10.10.60">
    <property type="entry name" value="Homeodomain-like"/>
    <property type="match status" value="1"/>
</dbReference>
<dbReference type="AlphaFoldDB" id="A0A2L2XIU0"/>
<dbReference type="GO" id="GO:0003700">
    <property type="term" value="F:DNA-binding transcription factor activity"/>
    <property type="evidence" value="ECO:0007669"/>
    <property type="project" value="TreeGrafter"/>
</dbReference>
<keyword evidence="1" id="KW-0678">Repressor</keyword>
<dbReference type="InterPro" id="IPR023772">
    <property type="entry name" value="DNA-bd_HTH_TetR-type_CS"/>
</dbReference>
<dbReference type="PROSITE" id="PS01081">
    <property type="entry name" value="HTH_TETR_1"/>
    <property type="match status" value="1"/>
</dbReference>
<keyword evidence="2" id="KW-0805">Transcription regulation</keyword>
<dbReference type="PANTHER" id="PTHR30055:SF175">
    <property type="entry name" value="HTH-TYPE TRANSCRIPTIONAL REPRESSOR KSTR2"/>
    <property type="match status" value="1"/>
</dbReference>
<evidence type="ECO:0000313" key="7">
    <source>
        <dbReference type="EMBL" id="GBF35623.1"/>
    </source>
</evidence>
<dbReference type="GO" id="GO:0000976">
    <property type="term" value="F:transcription cis-regulatory region binding"/>
    <property type="evidence" value="ECO:0007669"/>
    <property type="project" value="TreeGrafter"/>
</dbReference>
<comment type="caution">
    <text evidence="7">The sequence shown here is derived from an EMBL/GenBank/DDBJ whole genome shotgun (WGS) entry which is preliminary data.</text>
</comment>
<dbReference type="Proteomes" id="UP000239549">
    <property type="component" value="Unassembled WGS sequence"/>
</dbReference>
<keyword evidence="3 5" id="KW-0238">DNA-binding</keyword>
<dbReference type="EMBL" id="BFAV01000179">
    <property type="protein sequence ID" value="GBF35623.1"/>
    <property type="molecule type" value="Genomic_DNA"/>
</dbReference>
<dbReference type="InterPro" id="IPR009057">
    <property type="entry name" value="Homeodomain-like_sf"/>
</dbReference>
<name>A0A2L2XIU0_9FIRM</name>
<dbReference type="Gene3D" id="1.10.357.10">
    <property type="entry name" value="Tetracycline Repressor, domain 2"/>
    <property type="match status" value="1"/>
</dbReference>
<dbReference type="InterPro" id="IPR041490">
    <property type="entry name" value="KstR2_TetR_C"/>
</dbReference>
<proteinExistence type="predicted"/>
<feature type="domain" description="HTH tetR-type" evidence="6">
    <location>
        <begin position="8"/>
        <end position="68"/>
    </location>
</feature>
<evidence type="ECO:0000256" key="4">
    <source>
        <dbReference type="ARBA" id="ARBA00023163"/>
    </source>
</evidence>
<organism evidence="7 8">
    <name type="scientific">Desulfocucumis palustris</name>
    <dbReference type="NCBI Taxonomy" id="1898651"/>
    <lineage>
        <taxon>Bacteria</taxon>
        <taxon>Bacillati</taxon>
        <taxon>Bacillota</taxon>
        <taxon>Clostridia</taxon>
        <taxon>Eubacteriales</taxon>
        <taxon>Desulfocucumaceae</taxon>
        <taxon>Desulfocucumis</taxon>
    </lineage>
</organism>
<dbReference type="PRINTS" id="PR00455">
    <property type="entry name" value="HTHTETR"/>
</dbReference>
<gene>
    <name evidence="7" type="ORF">DCCM_4752</name>
</gene>
<dbReference type="PANTHER" id="PTHR30055">
    <property type="entry name" value="HTH-TYPE TRANSCRIPTIONAL REGULATOR RUTR"/>
    <property type="match status" value="1"/>
</dbReference>
<keyword evidence="8" id="KW-1185">Reference proteome</keyword>
<evidence type="ECO:0000256" key="3">
    <source>
        <dbReference type="ARBA" id="ARBA00023125"/>
    </source>
</evidence>